<dbReference type="SUPFAM" id="SSF54211">
    <property type="entry name" value="Ribosomal protein S5 domain 2-like"/>
    <property type="match status" value="1"/>
</dbReference>
<keyword evidence="7" id="KW-0346">Stress response</keyword>
<protein>
    <recommendedName>
        <fullName evidence="8 13">Lon protease homolog</fullName>
        <ecNumber evidence="8 13">3.4.21.-</ecNumber>
    </recommendedName>
</protein>
<dbReference type="Proteomes" id="UP000740926">
    <property type="component" value="Unassembled WGS sequence"/>
</dbReference>
<dbReference type="GO" id="GO:0006508">
    <property type="term" value="P:proteolysis"/>
    <property type="evidence" value="ECO:0007669"/>
    <property type="project" value="UniProtKB-KW"/>
</dbReference>
<dbReference type="InterPro" id="IPR003959">
    <property type="entry name" value="ATPase_AAA_core"/>
</dbReference>
<dbReference type="PROSITE" id="PS51787">
    <property type="entry name" value="LON_N"/>
    <property type="match status" value="1"/>
</dbReference>
<dbReference type="Pfam" id="PF02190">
    <property type="entry name" value="LON_substr_bdg"/>
    <property type="match status" value="1"/>
</dbReference>
<dbReference type="Gene3D" id="3.40.50.300">
    <property type="entry name" value="P-loop containing nucleotide triphosphate hydrolases"/>
    <property type="match status" value="1"/>
</dbReference>
<dbReference type="InterPro" id="IPR015947">
    <property type="entry name" value="PUA-like_sf"/>
</dbReference>
<evidence type="ECO:0000313" key="18">
    <source>
        <dbReference type="Proteomes" id="UP000740926"/>
    </source>
</evidence>
<keyword evidence="18" id="KW-1185">Reference proteome</keyword>
<organism evidence="17 18">
    <name type="scientific">Rhizopus delemar</name>
    <dbReference type="NCBI Taxonomy" id="936053"/>
    <lineage>
        <taxon>Eukaryota</taxon>
        <taxon>Fungi</taxon>
        <taxon>Fungi incertae sedis</taxon>
        <taxon>Mucoromycota</taxon>
        <taxon>Mucoromycotina</taxon>
        <taxon>Mucoromycetes</taxon>
        <taxon>Mucorales</taxon>
        <taxon>Mucorineae</taxon>
        <taxon>Rhizopodaceae</taxon>
        <taxon>Rhizopus</taxon>
    </lineage>
</organism>
<evidence type="ECO:0000256" key="1">
    <source>
        <dbReference type="ARBA" id="ARBA00022490"/>
    </source>
</evidence>
<evidence type="ECO:0000256" key="14">
    <source>
        <dbReference type="SAM" id="MobiDB-lite"/>
    </source>
</evidence>
<dbReference type="InterPro" id="IPR020568">
    <property type="entry name" value="Ribosomal_Su5_D2-typ_SF"/>
</dbReference>
<dbReference type="SUPFAM" id="SSF52540">
    <property type="entry name" value="P-loop containing nucleoside triphosphate hydrolases"/>
    <property type="match status" value="1"/>
</dbReference>
<feature type="domain" description="Lon proteolytic" evidence="15">
    <location>
        <begin position="618"/>
        <end position="805"/>
    </location>
</feature>
<dbReference type="PRINTS" id="PR00830">
    <property type="entry name" value="ENDOLAPTASE"/>
</dbReference>
<dbReference type="InterPro" id="IPR008268">
    <property type="entry name" value="Peptidase_S16_AS"/>
</dbReference>
<dbReference type="PIRSF" id="PIRSF001174">
    <property type="entry name" value="Lon_proteas"/>
    <property type="match status" value="1"/>
</dbReference>
<feature type="domain" description="Lon N-terminal" evidence="16">
    <location>
        <begin position="9"/>
        <end position="218"/>
    </location>
</feature>
<evidence type="ECO:0000313" key="17">
    <source>
        <dbReference type="EMBL" id="KAG1574554.1"/>
    </source>
</evidence>
<dbReference type="FunFam" id="3.30.230.10:FF:000019">
    <property type="entry name" value="Lon protease homolog 2, peroxisomal"/>
    <property type="match status" value="1"/>
</dbReference>
<dbReference type="Gene3D" id="3.30.230.10">
    <property type="match status" value="1"/>
</dbReference>
<dbReference type="GO" id="GO:0005524">
    <property type="term" value="F:ATP binding"/>
    <property type="evidence" value="ECO:0007669"/>
    <property type="project" value="UniProtKB-KW"/>
</dbReference>
<dbReference type="FunFam" id="1.20.5.5270:FF:000002">
    <property type="entry name" value="Lon protease homolog"/>
    <property type="match status" value="1"/>
</dbReference>
<evidence type="ECO:0000256" key="13">
    <source>
        <dbReference type="RuleBase" id="RU000592"/>
    </source>
</evidence>
<evidence type="ECO:0000256" key="6">
    <source>
        <dbReference type="ARBA" id="ARBA00022840"/>
    </source>
</evidence>
<dbReference type="SMART" id="SM00464">
    <property type="entry name" value="LON"/>
    <property type="match status" value="1"/>
</dbReference>
<keyword evidence="3 8" id="KW-0547">Nucleotide-binding</keyword>
<dbReference type="AlphaFoldDB" id="A0A9P6ZB79"/>
<evidence type="ECO:0000256" key="2">
    <source>
        <dbReference type="ARBA" id="ARBA00022670"/>
    </source>
</evidence>
<dbReference type="InterPro" id="IPR054594">
    <property type="entry name" value="Lon_lid"/>
</dbReference>
<dbReference type="Gene3D" id="1.20.58.1480">
    <property type="match status" value="1"/>
</dbReference>
<dbReference type="InterPro" id="IPR046336">
    <property type="entry name" value="Lon_prtase_N_sf"/>
</dbReference>
<evidence type="ECO:0000259" key="15">
    <source>
        <dbReference type="PROSITE" id="PS51786"/>
    </source>
</evidence>
<comment type="caution">
    <text evidence="17">The sequence shown here is derived from an EMBL/GenBank/DDBJ whole genome shotgun (WGS) entry which is preliminary data.</text>
</comment>
<accession>A0A9P6ZB79</accession>
<dbReference type="EC" id="3.4.21.-" evidence="8 13"/>
<dbReference type="SMART" id="SM00382">
    <property type="entry name" value="AAA"/>
    <property type="match status" value="1"/>
</dbReference>
<sequence>MSLALPDSLLVVPLENSVILPSVVLKISMRGKDATSLSRKHMLSTDQQNPVYIACIPFTSKSTTNESEGAIQLQDKDRLFNYGCVARILRVTRAGLGAFTLFIEGVARFKAKDVYMQENRLHARVSYVSTQEISDTDDDMIRFKALVQEFLSKMQELQMPQSLFQQLTKLLGSVPSSGLADLLMTVIETSFDEKLSMLAILDIKERIEKVSGWMTRQLHMLKISEQVHSSVENKLSKTHREFYLRQQLEAIKKELGEPSSASESKDEDEIESLGRKLEEKGLPEEVYTIAQRELKRLKKLQPTTSEYSVARNYLELLADLPWNKKTTDMIDIKKTKKKLEQDHFGLKHVKKRIIEYLSVIKIKGNLKAPIICFVGPPGVGKTSLGKSIASSLGREFHRVSLGGIRDEADVRGHRRTYVGAMPGLIVQGLRKCKVNNPLFLLDEIDKLSHSTHYGDPAAALLEVLDPEQNDSFTDHYLNVPFDLSNVLFIATANSLDTIPEPLLDRMEVITLNGYTFEEKLYITKSHLLPKQLAIHGLQMNHIKMSDEVLLKIAESYTRESGVRSLERTIASIVRAKCVILASLRECQREREYDPNVTLSDIEEILGMAYYEKEIAEREAMPGVVTGLAYSGSGHGGILFVESTKMPGHGNLHLTGSLGEVIKESGKLALTWVKSNAYALKLVPAKDSDLIEKHDIHIHVPGGAVPKDGPSAGVTLVTSLVSLFSGYHVPATTAMTGEISLRGQVLPVGGIKEKVVSAHRAGIRKIILPFRNRKDVRQDVPDKLKKDIEFTYAKNIWEVLEAALIMNDTEKWHMRVYESHL</sequence>
<dbReference type="InterPro" id="IPR027417">
    <property type="entry name" value="P-loop_NTPase"/>
</dbReference>
<evidence type="ECO:0000256" key="7">
    <source>
        <dbReference type="ARBA" id="ARBA00023016"/>
    </source>
</evidence>
<dbReference type="PROSITE" id="PS01046">
    <property type="entry name" value="LON_SER"/>
    <property type="match status" value="1"/>
</dbReference>
<gene>
    <name evidence="17" type="ORF">G6F50_001870</name>
</gene>
<feature type="region of interest" description="Disordered" evidence="14">
    <location>
        <begin position="254"/>
        <end position="274"/>
    </location>
</feature>
<evidence type="ECO:0000256" key="12">
    <source>
        <dbReference type="RuleBase" id="RU000591"/>
    </source>
</evidence>
<evidence type="ECO:0000256" key="8">
    <source>
        <dbReference type="PIRNR" id="PIRNR001174"/>
    </source>
</evidence>
<keyword evidence="5 8" id="KW-0720">Serine protease</keyword>
<comment type="similarity">
    <text evidence="8 11 12">Belongs to the peptidase S16 family.</text>
</comment>
<dbReference type="FunFam" id="3.40.50.300:FF:000382">
    <property type="entry name" value="Lon protease homolog 2, peroxisomal"/>
    <property type="match status" value="1"/>
</dbReference>
<evidence type="ECO:0000256" key="9">
    <source>
        <dbReference type="PIRSR" id="PIRSR001174-1"/>
    </source>
</evidence>
<dbReference type="Pfam" id="PF22667">
    <property type="entry name" value="Lon_lid"/>
    <property type="match status" value="1"/>
</dbReference>
<evidence type="ECO:0000259" key="16">
    <source>
        <dbReference type="PROSITE" id="PS51787"/>
    </source>
</evidence>
<dbReference type="Gene3D" id="2.30.130.40">
    <property type="entry name" value="LON domain-like"/>
    <property type="match status" value="1"/>
</dbReference>
<keyword evidence="1" id="KW-0963">Cytoplasm</keyword>
<evidence type="ECO:0000256" key="10">
    <source>
        <dbReference type="PIRSR" id="PIRSR001174-2"/>
    </source>
</evidence>
<dbReference type="InterPro" id="IPR014721">
    <property type="entry name" value="Ribsml_uS5_D2-typ_fold_subgr"/>
</dbReference>
<feature type="active site" evidence="9 11">
    <location>
        <position position="753"/>
    </location>
</feature>
<reference evidence="17 18" key="1">
    <citation type="journal article" date="2020" name="Microb. Genom.">
        <title>Genetic diversity of clinical and environmental Mucorales isolates obtained from an investigation of mucormycosis cases among solid organ transplant recipients.</title>
        <authorList>
            <person name="Nguyen M.H."/>
            <person name="Kaul D."/>
            <person name="Muto C."/>
            <person name="Cheng S.J."/>
            <person name="Richter R.A."/>
            <person name="Bruno V.M."/>
            <person name="Liu G."/>
            <person name="Beyhan S."/>
            <person name="Sundermann A.J."/>
            <person name="Mounaud S."/>
            <person name="Pasculle A.W."/>
            <person name="Nierman W.C."/>
            <person name="Driscoll E."/>
            <person name="Cumbie R."/>
            <person name="Clancy C.J."/>
            <person name="Dupont C.L."/>
        </authorList>
    </citation>
    <scope>NUCLEOTIDE SEQUENCE [LARGE SCALE GENOMIC DNA]</scope>
    <source>
        <strain evidence="17 18">GL24</strain>
    </source>
</reference>
<dbReference type="PANTHER" id="PTHR10046">
    <property type="entry name" value="ATP DEPENDENT LON PROTEASE FAMILY MEMBER"/>
    <property type="match status" value="1"/>
</dbReference>
<dbReference type="InterPro" id="IPR004815">
    <property type="entry name" value="Lon_bac/euk-typ"/>
</dbReference>
<dbReference type="InterPro" id="IPR008269">
    <property type="entry name" value="Lon_proteolytic"/>
</dbReference>
<keyword evidence="6 8" id="KW-0067">ATP-binding</keyword>
<dbReference type="GO" id="GO:0004176">
    <property type="term" value="F:ATP-dependent peptidase activity"/>
    <property type="evidence" value="ECO:0007669"/>
    <property type="project" value="UniProtKB-UniRule"/>
</dbReference>
<evidence type="ECO:0000256" key="4">
    <source>
        <dbReference type="ARBA" id="ARBA00022801"/>
    </source>
</evidence>
<dbReference type="Gene3D" id="1.10.8.60">
    <property type="match status" value="1"/>
</dbReference>
<evidence type="ECO:0000256" key="5">
    <source>
        <dbReference type="ARBA" id="ARBA00022825"/>
    </source>
</evidence>
<dbReference type="PROSITE" id="PS51786">
    <property type="entry name" value="LON_PROTEOLYTIC"/>
    <property type="match status" value="1"/>
</dbReference>
<dbReference type="NCBIfam" id="TIGR00763">
    <property type="entry name" value="lon"/>
    <property type="match status" value="1"/>
</dbReference>
<dbReference type="SUPFAM" id="SSF88697">
    <property type="entry name" value="PUA domain-like"/>
    <property type="match status" value="1"/>
</dbReference>
<dbReference type="InterPro" id="IPR003111">
    <property type="entry name" value="Lon_prtase_N"/>
</dbReference>
<dbReference type="GO" id="GO:0030163">
    <property type="term" value="P:protein catabolic process"/>
    <property type="evidence" value="ECO:0007669"/>
    <property type="project" value="InterPro"/>
</dbReference>
<evidence type="ECO:0000256" key="11">
    <source>
        <dbReference type="PROSITE-ProRule" id="PRU01122"/>
    </source>
</evidence>
<dbReference type="Gene3D" id="1.20.5.5270">
    <property type="match status" value="1"/>
</dbReference>
<proteinExistence type="inferred from homology"/>
<keyword evidence="2 8" id="KW-0645">Protease</keyword>
<feature type="active site" evidence="9 11">
    <location>
        <position position="710"/>
    </location>
</feature>
<dbReference type="OMA" id="ICTANTM"/>
<name>A0A9P6ZB79_9FUNG</name>
<dbReference type="CDD" id="cd19500">
    <property type="entry name" value="RecA-like_Lon"/>
    <property type="match status" value="1"/>
</dbReference>
<dbReference type="EMBL" id="JAANIU010000163">
    <property type="protein sequence ID" value="KAG1574554.1"/>
    <property type="molecule type" value="Genomic_DNA"/>
</dbReference>
<feature type="binding site" evidence="10">
    <location>
        <begin position="375"/>
        <end position="382"/>
    </location>
    <ligand>
        <name>ATP</name>
        <dbReference type="ChEBI" id="CHEBI:30616"/>
    </ligand>
</feature>
<dbReference type="InterPro" id="IPR027065">
    <property type="entry name" value="Lon_Prtase"/>
</dbReference>
<dbReference type="Pfam" id="PF00004">
    <property type="entry name" value="AAA"/>
    <property type="match status" value="1"/>
</dbReference>
<dbReference type="GO" id="GO:0016887">
    <property type="term" value="F:ATP hydrolysis activity"/>
    <property type="evidence" value="ECO:0007669"/>
    <property type="project" value="InterPro"/>
</dbReference>
<evidence type="ECO:0000256" key="3">
    <source>
        <dbReference type="ARBA" id="ARBA00022741"/>
    </source>
</evidence>
<dbReference type="InterPro" id="IPR003593">
    <property type="entry name" value="AAA+_ATPase"/>
</dbReference>
<dbReference type="Pfam" id="PF05362">
    <property type="entry name" value="Lon_C"/>
    <property type="match status" value="1"/>
</dbReference>
<keyword evidence="4 8" id="KW-0378">Hydrolase</keyword>
<dbReference type="GO" id="GO:0004252">
    <property type="term" value="F:serine-type endopeptidase activity"/>
    <property type="evidence" value="ECO:0007669"/>
    <property type="project" value="UniProtKB-UniRule"/>
</dbReference>